<reference evidence="2 3" key="1">
    <citation type="submission" date="2019-02" db="EMBL/GenBank/DDBJ databases">
        <authorList>
            <consortium name="Pathogen Informatics"/>
        </authorList>
    </citation>
    <scope>NUCLEOTIDE SEQUENCE [LARGE SCALE GENOMIC DNA]</scope>
    <source>
        <strain evidence="2 3">3012STDY6944375</strain>
    </source>
</reference>
<keyword evidence="1" id="KW-0472">Membrane</keyword>
<dbReference type="EMBL" id="LR215974">
    <property type="protein sequence ID" value="VFB03873.1"/>
    <property type="molecule type" value="Genomic_DNA"/>
</dbReference>
<feature type="transmembrane region" description="Helical" evidence="1">
    <location>
        <begin position="105"/>
        <end position="125"/>
    </location>
</feature>
<feature type="transmembrane region" description="Helical" evidence="1">
    <location>
        <begin position="46"/>
        <end position="66"/>
    </location>
</feature>
<dbReference type="KEGG" id="ctai:NCTC12078_01895"/>
<evidence type="ECO:0000256" key="1">
    <source>
        <dbReference type="SAM" id="Phobius"/>
    </source>
</evidence>
<accession>A0A4U8WCK3</accession>
<proteinExistence type="predicted"/>
<dbReference type="Proteomes" id="UP000290013">
    <property type="component" value="Chromosome"/>
</dbReference>
<feature type="transmembrane region" description="Helical" evidence="1">
    <location>
        <begin position="12"/>
        <end position="34"/>
    </location>
</feature>
<evidence type="ECO:0000313" key="3">
    <source>
        <dbReference type="Proteomes" id="UP000290013"/>
    </source>
</evidence>
<gene>
    <name evidence="2" type="ORF">NCTC12078_01895</name>
</gene>
<name>A0A4U8WCK3_9FLAO</name>
<evidence type="ECO:0000313" key="2">
    <source>
        <dbReference type="EMBL" id="VFB03873.1"/>
    </source>
</evidence>
<sequence length="134" mass="15708">MKPLKIISIVSYLLICSTDQKGFTIIIMLLIYLVDFFQSLTYNNLGISWSSFIFSTLTIATLFIFFKCKQYKDKYLQIFCFLILLISLTVFSGIFNFNYSISNLYFLLPFLIFITISVTLIFMSFKKITLQEKI</sequence>
<keyword evidence="1" id="KW-0812">Transmembrane</keyword>
<dbReference type="AlphaFoldDB" id="A0A4U8WCK3"/>
<protein>
    <submittedName>
        <fullName evidence="2">Uncharacterized protein</fullName>
    </submittedName>
</protein>
<organism evidence="2 3">
    <name type="scientific">Chryseobacterium taihuense</name>
    <dbReference type="NCBI Taxonomy" id="1141221"/>
    <lineage>
        <taxon>Bacteria</taxon>
        <taxon>Pseudomonadati</taxon>
        <taxon>Bacteroidota</taxon>
        <taxon>Flavobacteriia</taxon>
        <taxon>Flavobacteriales</taxon>
        <taxon>Weeksellaceae</taxon>
        <taxon>Chryseobacterium group</taxon>
        <taxon>Chryseobacterium</taxon>
    </lineage>
</organism>
<feature type="transmembrane region" description="Helical" evidence="1">
    <location>
        <begin position="78"/>
        <end position="99"/>
    </location>
</feature>
<keyword evidence="1" id="KW-1133">Transmembrane helix</keyword>